<dbReference type="RefSeq" id="WP_193192619.1">
    <property type="nucleotide sequence ID" value="NZ_JACZFR010000030.1"/>
</dbReference>
<evidence type="ECO:0000256" key="3">
    <source>
        <dbReference type="ARBA" id="ARBA00022989"/>
    </source>
</evidence>
<feature type="transmembrane region" description="Helical" evidence="5">
    <location>
        <begin position="55"/>
        <end position="73"/>
    </location>
</feature>
<reference evidence="7" key="1">
    <citation type="journal article" date="2019" name="Int. J. Syst. Evol. Microbiol.">
        <title>The Global Catalogue of Microorganisms (GCM) 10K type strain sequencing project: providing services to taxonomists for standard genome sequencing and annotation.</title>
        <authorList>
            <consortium name="The Broad Institute Genomics Platform"/>
            <consortium name="The Broad Institute Genome Sequencing Center for Infectious Disease"/>
            <person name="Wu L."/>
            <person name="Ma J."/>
        </authorList>
    </citation>
    <scope>NUCLEOTIDE SEQUENCE [LARGE SCALE GENOMIC DNA]</scope>
    <source>
        <strain evidence="7">CGMCC 1.13718</strain>
    </source>
</reference>
<dbReference type="Pfam" id="PF13564">
    <property type="entry name" value="DoxX_2"/>
    <property type="match status" value="1"/>
</dbReference>
<organism evidence="6 7">
    <name type="scientific">Microbulbifer taiwanensis</name>
    <dbReference type="NCBI Taxonomy" id="986746"/>
    <lineage>
        <taxon>Bacteria</taxon>
        <taxon>Pseudomonadati</taxon>
        <taxon>Pseudomonadota</taxon>
        <taxon>Gammaproteobacteria</taxon>
        <taxon>Cellvibrionales</taxon>
        <taxon>Microbulbiferaceae</taxon>
        <taxon>Microbulbifer</taxon>
    </lineage>
</organism>
<evidence type="ECO:0000313" key="6">
    <source>
        <dbReference type="EMBL" id="MFC6635625.1"/>
    </source>
</evidence>
<keyword evidence="3 5" id="KW-1133">Transmembrane helix</keyword>
<gene>
    <name evidence="6" type="ORF">ACFQBM_20330</name>
</gene>
<comment type="caution">
    <text evidence="6">The sequence shown here is derived from an EMBL/GenBank/DDBJ whole genome shotgun (WGS) entry which is preliminary data.</text>
</comment>
<evidence type="ECO:0000256" key="2">
    <source>
        <dbReference type="ARBA" id="ARBA00022692"/>
    </source>
</evidence>
<protein>
    <submittedName>
        <fullName evidence="6">DoxX family protein</fullName>
    </submittedName>
</protein>
<keyword evidence="2 5" id="KW-0812">Transmembrane</keyword>
<dbReference type="InterPro" id="IPR032808">
    <property type="entry name" value="DoxX"/>
</dbReference>
<evidence type="ECO:0000256" key="4">
    <source>
        <dbReference type="ARBA" id="ARBA00023136"/>
    </source>
</evidence>
<comment type="subcellular location">
    <subcellularLocation>
        <location evidence="1">Membrane</location>
        <topology evidence="1">Multi-pass membrane protein</topology>
    </subcellularLocation>
</comment>
<proteinExistence type="predicted"/>
<sequence length="138" mass="14934">MNSNELAPSTPLLWTGRILSGLVIAFLVFDGAIKLAPIQPVTDSLLELGFTPTDALARGLGILLIACTLLYAIPRTSLLGAILVTGYLGGAIAIQVRVGNPLFTHILFSFYLGAFMWAGLLIRNRQARYALFSEQRQT</sequence>
<dbReference type="Proteomes" id="UP001596425">
    <property type="component" value="Unassembled WGS sequence"/>
</dbReference>
<accession>A0ABW1YUA9</accession>
<evidence type="ECO:0000256" key="1">
    <source>
        <dbReference type="ARBA" id="ARBA00004141"/>
    </source>
</evidence>
<name>A0ABW1YUA9_9GAMM</name>
<keyword evidence="4 5" id="KW-0472">Membrane</keyword>
<keyword evidence="7" id="KW-1185">Reference proteome</keyword>
<evidence type="ECO:0000313" key="7">
    <source>
        <dbReference type="Proteomes" id="UP001596425"/>
    </source>
</evidence>
<feature type="transmembrane region" description="Helical" evidence="5">
    <location>
        <begin position="78"/>
        <end position="96"/>
    </location>
</feature>
<dbReference type="EMBL" id="JBHSVR010000001">
    <property type="protein sequence ID" value="MFC6635625.1"/>
    <property type="molecule type" value="Genomic_DNA"/>
</dbReference>
<feature type="transmembrane region" description="Helical" evidence="5">
    <location>
        <begin position="12"/>
        <end position="35"/>
    </location>
</feature>
<feature type="transmembrane region" description="Helical" evidence="5">
    <location>
        <begin position="102"/>
        <end position="122"/>
    </location>
</feature>
<evidence type="ECO:0000256" key="5">
    <source>
        <dbReference type="SAM" id="Phobius"/>
    </source>
</evidence>